<dbReference type="PROSITE" id="PS50109">
    <property type="entry name" value="HIS_KIN"/>
    <property type="match status" value="1"/>
</dbReference>
<dbReference type="PANTHER" id="PTHR43719">
    <property type="entry name" value="TWO-COMPONENT HISTIDINE KINASE"/>
    <property type="match status" value="1"/>
</dbReference>
<feature type="transmembrane region" description="Helical" evidence="3">
    <location>
        <begin position="44"/>
        <end position="63"/>
    </location>
</feature>
<dbReference type="Pfam" id="PF00072">
    <property type="entry name" value="Response_reg"/>
    <property type="match status" value="1"/>
</dbReference>
<dbReference type="CDD" id="cd17546">
    <property type="entry name" value="REC_hyHK_CKI1_RcsC-like"/>
    <property type="match status" value="1"/>
</dbReference>
<dbReference type="Gene3D" id="3.30.565.10">
    <property type="entry name" value="Histidine kinase-like ATPase, C-terminal domain"/>
    <property type="match status" value="1"/>
</dbReference>
<dbReference type="InterPro" id="IPR011006">
    <property type="entry name" value="CheY-like_superfamily"/>
</dbReference>
<dbReference type="EMBL" id="CAJZBQ010000011">
    <property type="protein sequence ID" value="CAG9314108.1"/>
    <property type="molecule type" value="Genomic_DNA"/>
</dbReference>
<dbReference type="Proteomes" id="UP001162131">
    <property type="component" value="Unassembled WGS sequence"/>
</dbReference>
<dbReference type="SMART" id="SM00448">
    <property type="entry name" value="REC"/>
    <property type="match status" value="1"/>
</dbReference>
<protein>
    <recommendedName>
        <fullName evidence="8">Histidine kinase</fullName>
    </recommendedName>
</protein>
<feature type="domain" description="Histidine kinase" evidence="4">
    <location>
        <begin position="324"/>
        <end position="544"/>
    </location>
</feature>
<keyword evidence="7" id="KW-1185">Reference proteome</keyword>
<dbReference type="SUPFAM" id="SSF52172">
    <property type="entry name" value="CheY-like"/>
    <property type="match status" value="1"/>
</dbReference>
<evidence type="ECO:0000259" key="4">
    <source>
        <dbReference type="PROSITE" id="PS50109"/>
    </source>
</evidence>
<dbReference type="SMART" id="SM00387">
    <property type="entry name" value="HATPase_c"/>
    <property type="match status" value="1"/>
</dbReference>
<name>A0AAU9ILR6_9CILI</name>
<dbReference type="InterPro" id="IPR050956">
    <property type="entry name" value="2C_system_His_kinase"/>
</dbReference>
<dbReference type="InterPro" id="IPR003661">
    <property type="entry name" value="HisK_dim/P_dom"/>
</dbReference>
<dbReference type="Pfam" id="PF02518">
    <property type="entry name" value="HATPase_c"/>
    <property type="match status" value="1"/>
</dbReference>
<feature type="transmembrane region" description="Helical" evidence="3">
    <location>
        <begin position="20"/>
        <end position="38"/>
    </location>
</feature>
<dbReference type="GO" id="GO:0000155">
    <property type="term" value="F:phosphorelay sensor kinase activity"/>
    <property type="evidence" value="ECO:0007669"/>
    <property type="project" value="InterPro"/>
</dbReference>
<feature type="transmembrane region" description="Helical" evidence="3">
    <location>
        <begin position="123"/>
        <end position="145"/>
    </location>
</feature>
<organism evidence="6 7">
    <name type="scientific">Blepharisma stoltei</name>
    <dbReference type="NCBI Taxonomy" id="1481888"/>
    <lineage>
        <taxon>Eukaryota</taxon>
        <taxon>Sar</taxon>
        <taxon>Alveolata</taxon>
        <taxon>Ciliophora</taxon>
        <taxon>Postciliodesmatophora</taxon>
        <taxon>Heterotrichea</taxon>
        <taxon>Heterotrichida</taxon>
        <taxon>Blepharismidae</taxon>
        <taxon>Blepharisma</taxon>
    </lineage>
</organism>
<dbReference type="Pfam" id="PF00512">
    <property type="entry name" value="HisKA"/>
    <property type="match status" value="1"/>
</dbReference>
<accession>A0AAU9ILR6</accession>
<dbReference type="PROSITE" id="PS50110">
    <property type="entry name" value="RESPONSE_REGULATORY"/>
    <property type="match status" value="1"/>
</dbReference>
<dbReference type="SUPFAM" id="SSF55874">
    <property type="entry name" value="ATPase domain of HSP90 chaperone/DNA topoisomerase II/histidine kinase"/>
    <property type="match status" value="1"/>
</dbReference>
<dbReference type="PRINTS" id="PR00344">
    <property type="entry name" value="BCTRLSENSOR"/>
</dbReference>
<feature type="domain" description="Response regulatory" evidence="5">
    <location>
        <begin position="579"/>
        <end position="703"/>
    </location>
</feature>
<sequence>MEKLLDRWWIQEIESSFNGLKIIITTIISVSAIIRLIYMIATWTFFNEIMSISYIFWVIALFITWKTQLSHKSKIIVALITTEALDIDLMLWAHYTKADSPFIILSTYMILVIQTQYIRSSLLVFFIGVKHIIQWYYLPIFLGLIKDTYDLKPYIVILGILLVNYKNRFHERSLEYERFAYKTQLEETKQKFFVVLQTFPDGLIVMLNDSKIELTNEKIPELLNCQQDKILETISSLLYYEPENSSLGNHFLIDDIQNSFDLDMEQEISLGIVIICNICYEWKAKKILWGSQEALILTVHSIDHIINSQQNLTEKRFKNAVFHSLSHELRTPTNAIISILEQNLGKFDEKSKERLSLANVSSKLLLSSINDMLDFSRIINGTFKPLSVNFSVRKVINELHFIIKTLAMQKNIEICCRVDPCIPNVISSDSNRLSQILLNLLNNALKFTKRGYIEVCAVLTHQNKLKFIIKDTGIGFSKNKLKWIREMLINMKVNDIGKEGLGLGLYISNMIVKQLSGSHIHIHSEQGVCTSFSFTIDIGLPIPHISTEEATLKIPSEKACPNINRYLRCRKRSAKVAKKVLLVDDNELNRAVVAAIFESVNISFLEACDGKEAVNRVTEYDKLGGFKVILMDCNMPEMDGWEATSKIIQMHNEYEINNLPVIIGYTAFTADEDVQLCYRSGMTEYIAKPASKDLLLKTIRRYLDE</sequence>
<gene>
    <name evidence="6" type="ORF">BSTOLATCC_MIC9905</name>
</gene>
<feature type="modified residue" description="4-aspartylphosphate" evidence="2">
    <location>
        <position position="632"/>
    </location>
</feature>
<dbReference type="PANTHER" id="PTHR43719:SF28">
    <property type="entry name" value="PEROXIDE STRESS-ACTIVATED HISTIDINE KINASE MAK1-RELATED"/>
    <property type="match status" value="1"/>
</dbReference>
<evidence type="ECO:0000313" key="7">
    <source>
        <dbReference type="Proteomes" id="UP001162131"/>
    </source>
</evidence>
<dbReference type="InterPro" id="IPR001789">
    <property type="entry name" value="Sig_transdc_resp-reg_receiver"/>
</dbReference>
<comment type="caution">
    <text evidence="6">The sequence shown here is derived from an EMBL/GenBank/DDBJ whole genome shotgun (WGS) entry which is preliminary data.</text>
</comment>
<dbReference type="InterPro" id="IPR005467">
    <property type="entry name" value="His_kinase_dom"/>
</dbReference>
<dbReference type="Gene3D" id="3.40.50.2300">
    <property type="match status" value="1"/>
</dbReference>
<evidence type="ECO:0008006" key="8">
    <source>
        <dbReference type="Google" id="ProtNLM"/>
    </source>
</evidence>
<keyword evidence="1 2" id="KW-0597">Phosphoprotein</keyword>
<dbReference type="Gene3D" id="1.10.287.130">
    <property type="match status" value="1"/>
</dbReference>
<dbReference type="InterPro" id="IPR036097">
    <property type="entry name" value="HisK_dim/P_sf"/>
</dbReference>
<dbReference type="InterPro" id="IPR003594">
    <property type="entry name" value="HATPase_dom"/>
</dbReference>
<evidence type="ECO:0000256" key="1">
    <source>
        <dbReference type="ARBA" id="ARBA00022553"/>
    </source>
</evidence>
<evidence type="ECO:0000259" key="5">
    <source>
        <dbReference type="PROSITE" id="PS50110"/>
    </source>
</evidence>
<keyword evidence="3" id="KW-0812">Transmembrane</keyword>
<dbReference type="InterPro" id="IPR036890">
    <property type="entry name" value="HATPase_C_sf"/>
</dbReference>
<proteinExistence type="predicted"/>
<evidence type="ECO:0000256" key="3">
    <source>
        <dbReference type="SAM" id="Phobius"/>
    </source>
</evidence>
<dbReference type="InterPro" id="IPR004358">
    <property type="entry name" value="Sig_transdc_His_kin-like_C"/>
</dbReference>
<keyword evidence="3" id="KW-0472">Membrane</keyword>
<reference evidence="6" key="1">
    <citation type="submission" date="2021-09" db="EMBL/GenBank/DDBJ databases">
        <authorList>
            <consortium name="AG Swart"/>
            <person name="Singh M."/>
            <person name="Singh A."/>
            <person name="Seah K."/>
            <person name="Emmerich C."/>
        </authorList>
    </citation>
    <scope>NUCLEOTIDE SEQUENCE</scope>
    <source>
        <strain evidence="6">ATCC30299</strain>
    </source>
</reference>
<keyword evidence="3" id="KW-1133">Transmembrane helix</keyword>
<evidence type="ECO:0000313" key="6">
    <source>
        <dbReference type="EMBL" id="CAG9314108.1"/>
    </source>
</evidence>
<dbReference type="SUPFAM" id="SSF47384">
    <property type="entry name" value="Homodimeric domain of signal transducing histidine kinase"/>
    <property type="match status" value="1"/>
</dbReference>
<dbReference type="AlphaFoldDB" id="A0AAU9ILR6"/>
<dbReference type="CDD" id="cd00082">
    <property type="entry name" value="HisKA"/>
    <property type="match status" value="1"/>
</dbReference>
<evidence type="ECO:0000256" key="2">
    <source>
        <dbReference type="PROSITE-ProRule" id="PRU00169"/>
    </source>
</evidence>
<dbReference type="SMART" id="SM00388">
    <property type="entry name" value="HisKA"/>
    <property type="match status" value="1"/>
</dbReference>